<dbReference type="Gene3D" id="3.40.50.360">
    <property type="match status" value="1"/>
</dbReference>
<feature type="domain" description="Flavodoxin-like" evidence="1">
    <location>
        <begin position="3"/>
        <end position="158"/>
    </location>
</feature>
<gene>
    <name evidence="2" type="ORF">MTTB_11970</name>
</gene>
<dbReference type="PROSITE" id="PS50902">
    <property type="entry name" value="FLAVODOXIN_LIKE"/>
    <property type="match status" value="1"/>
</dbReference>
<dbReference type="PANTHER" id="PTHR39201:SF1">
    <property type="entry name" value="FLAVODOXIN-LIKE DOMAIN-CONTAINING PROTEIN"/>
    <property type="match status" value="1"/>
</dbReference>
<accession>A0ABM7YES4</accession>
<evidence type="ECO:0000259" key="1">
    <source>
        <dbReference type="PROSITE" id="PS50902"/>
    </source>
</evidence>
<name>A0ABM7YES4_9EURY</name>
<dbReference type="InterPro" id="IPR029039">
    <property type="entry name" value="Flavoprotein-like_sf"/>
</dbReference>
<protein>
    <recommendedName>
        <fullName evidence="1">Flavodoxin-like domain-containing protein</fullName>
    </recommendedName>
</protein>
<dbReference type="SUPFAM" id="SSF52218">
    <property type="entry name" value="Flavoproteins"/>
    <property type="match status" value="1"/>
</dbReference>
<dbReference type="RefSeq" id="WP_248564139.1">
    <property type="nucleotide sequence ID" value="NZ_AP025698.1"/>
</dbReference>
<organism evidence="2 3">
    <name type="scientific">Methanothermobacter tenebrarum</name>
    <dbReference type="NCBI Taxonomy" id="680118"/>
    <lineage>
        <taxon>Archaea</taxon>
        <taxon>Methanobacteriati</taxon>
        <taxon>Methanobacteriota</taxon>
        <taxon>Methanomada group</taxon>
        <taxon>Methanobacteria</taxon>
        <taxon>Methanobacteriales</taxon>
        <taxon>Methanobacteriaceae</taxon>
        <taxon>Methanothermobacter</taxon>
    </lineage>
</organism>
<dbReference type="Pfam" id="PF12682">
    <property type="entry name" value="Flavodoxin_4"/>
    <property type="match status" value="1"/>
</dbReference>
<reference evidence="2 3" key="1">
    <citation type="submission" date="2022-04" db="EMBL/GenBank/DDBJ databases">
        <title>Complete genome of Methanothermobacter tenebrarum strain RMAS.</title>
        <authorList>
            <person name="Nakamura K."/>
            <person name="Oshima K."/>
            <person name="Hattori M."/>
            <person name="Kamagata Y."/>
            <person name="Takamizawa K."/>
        </authorList>
    </citation>
    <scope>NUCLEOTIDE SEQUENCE [LARGE SCALE GENOMIC DNA]</scope>
    <source>
        <strain evidence="2 3">RMAS</strain>
    </source>
</reference>
<evidence type="ECO:0000313" key="3">
    <source>
        <dbReference type="Proteomes" id="UP000831817"/>
    </source>
</evidence>
<dbReference type="Proteomes" id="UP000831817">
    <property type="component" value="Chromosome"/>
</dbReference>
<dbReference type="InterPro" id="IPR008254">
    <property type="entry name" value="Flavodoxin/NO_synth"/>
</dbReference>
<evidence type="ECO:0000313" key="2">
    <source>
        <dbReference type="EMBL" id="BDH79818.1"/>
    </source>
</evidence>
<dbReference type="GeneID" id="71965723"/>
<sequence length="158" mass="17678">MKILVIYYSRSGNTQKIGEKIASELGCDIEKIEDTQDRSGIIGFLRSAYQAIRGKDTTLKPYNKNPQDYDLVIIGTPIWASRPSIPISTYLKENKGKFKDVAFFCTYRGTGLKDTIEAMKEITGKEPTATLDVTDSEIKKGAYDHKIESFIKNVKKGG</sequence>
<dbReference type="EMBL" id="AP025698">
    <property type="protein sequence ID" value="BDH79818.1"/>
    <property type="molecule type" value="Genomic_DNA"/>
</dbReference>
<proteinExistence type="predicted"/>
<keyword evidence="3" id="KW-1185">Reference proteome</keyword>
<dbReference type="PANTHER" id="PTHR39201">
    <property type="entry name" value="EXPORTED PROTEIN-RELATED"/>
    <property type="match status" value="1"/>
</dbReference>